<dbReference type="Pfam" id="PF07715">
    <property type="entry name" value="Plug"/>
    <property type="match status" value="1"/>
</dbReference>
<dbReference type="PROSITE" id="PS52016">
    <property type="entry name" value="TONB_DEPENDENT_REC_3"/>
    <property type="match status" value="1"/>
</dbReference>
<dbReference type="InterPro" id="IPR000531">
    <property type="entry name" value="Beta-barrel_TonB"/>
</dbReference>
<keyword evidence="7 8" id="KW-0998">Cell outer membrane</keyword>
<comment type="similarity">
    <text evidence="8 9">Belongs to the TonB-dependent receptor family.</text>
</comment>
<dbReference type="Gene3D" id="3.55.50.30">
    <property type="match status" value="1"/>
</dbReference>
<dbReference type="InterPro" id="IPR039426">
    <property type="entry name" value="TonB-dep_rcpt-like"/>
</dbReference>
<comment type="subcellular location">
    <subcellularLocation>
        <location evidence="1 8">Cell outer membrane</location>
        <topology evidence="1 8">Multi-pass membrane protein</topology>
    </subcellularLocation>
</comment>
<keyword evidence="5 9" id="KW-0798">TonB box</keyword>
<evidence type="ECO:0000256" key="9">
    <source>
        <dbReference type="RuleBase" id="RU003357"/>
    </source>
</evidence>
<feature type="domain" description="TonB-dependent receptor-like beta-barrel" evidence="10">
    <location>
        <begin position="299"/>
        <end position="719"/>
    </location>
</feature>
<dbReference type="InterPro" id="IPR037066">
    <property type="entry name" value="Plug_dom_sf"/>
</dbReference>
<dbReference type="SUPFAM" id="SSF56935">
    <property type="entry name" value="Porins"/>
    <property type="match status" value="1"/>
</dbReference>
<dbReference type="Pfam" id="PF00593">
    <property type="entry name" value="TonB_dep_Rec_b-barrel"/>
    <property type="match status" value="1"/>
</dbReference>
<evidence type="ECO:0000256" key="4">
    <source>
        <dbReference type="ARBA" id="ARBA00022692"/>
    </source>
</evidence>
<feature type="domain" description="TonB-dependent receptor plug" evidence="11">
    <location>
        <begin position="148"/>
        <end position="222"/>
    </location>
</feature>
<dbReference type="GO" id="GO:0009279">
    <property type="term" value="C:cell outer membrane"/>
    <property type="evidence" value="ECO:0007669"/>
    <property type="project" value="UniProtKB-SubCell"/>
</dbReference>
<keyword evidence="3 8" id="KW-1134">Transmembrane beta strand</keyword>
<evidence type="ECO:0000256" key="3">
    <source>
        <dbReference type="ARBA" id="ARBA00022452"/>
    </source>
</evidence>
<keyword evidence="12" id="KW-0675">Receptor</keyword>
<protein>
    <submittedName>
        <fullName evidence="12">TonB-dependent receptor</fullName>
    </submittedName>
</protein>
<evidence type="ECO:0000256" key="5">
    <source>
        <dbReference type="ARBA" id="ARBA00023077"/>
    </source>
</evidence>
<evidence type="ECO:0000256" key="1">
    <source>
        <dbReference type="ARBA" id="ARBA00004571"/>
    </source>
</evidence>
<dbReference type="InterPro" id="IPR036942">
    <property type="entry name" value="Beta-barrel_TonB_sf"/>
</dbReference>
<dbReference type="RefSeq" id="WP_347922554.1">
    <property type="nucleotide sequence ID" value="NZ_CP157199.1"/>
</dbReference>
<sequence>MTRTTLSFLYIVLFFFSSLTVAAQINKETIPLVAFLKQIETAHNVTFSYADANLKDKTIVLPSSGLSLTEVLDYISANTNLSFETLDNKILIIKKEAQKPSKSFKTQYLEEVVINNYLTKGISLTNGGSTTIKPESFGILPGLIEPDILQTIQSLPGVISVDERVSNVNIRGGTHDQNLMLWDGIKMYQSGHFFGLISAFNPYLTETVSVSKNGTSTMYGDGVSSVIDMQSSNSISKKASGGGGFNFINGDMFAKIPLNKKTEIQLSARRSLTDLIATPTYDQYFKRIFQDSDLTNNQNNSTVSKDEHFYFYDTTLKVLYDLSAKDKLRANFLNVFNSLNYNEQSRINDVDEELKSKLTQSNLAASIDYTRDWSSQLSTSVQVYVSKYNLDATNFDVINNQRLIQENQVYDNGIKTQLNYQFNDNLKLNNGYQFSEVGVSNLEDVNNPIFRSYIKEVIRTHSLYSELDFAANSQSTKLKVGVRGNYFEKFSKTLFEPRFSFNQRFLNNFRFEILGELKSQTTSQIIDLQNDFLGIEKRRWVLSNDTNIPIIKSKQISAGIRYNKNRLLLSADAYMKEVNGITTRSQGFQNQYQFVNAIGNYQIKGVDFLINKQYSNTSVWLSYSFSKNNYVFKDLNLGNSFPNNIDVTHALTFAGTYTITNFKFALGFNWRTGKPYTKPDANNPNTNNTINYASPNSSNIKDYLRTDFSTTYTFKVSYNANAIVGFSLWNLLNKKNTINAYYIIDDEDNISKVENLSLGITPNFSFRLHF</sequence>
<keyword evidence="6 8" id="KW-0472">Membrane</keyword>
<evidence type="ECO:0000259" key="10">
    <source>
        <dbReference type="Pfam" id="PF00593"/>
    </source>
</evidence>
<evidence type="ECO:0000313" key="12">
    <source>
        <dbReference type="EMBL" id="XBG60368.1"/>
    </source>
</evidence>
<dbReference type="Gene3D" id="2.40.170.20">
    <property type="entry name" value="TonB-dependent receptor, beta-barrel domain"/>
    <property type="match status" value="1"/>
</dbReference>
<evidence type="ECO:0000256" key="6">
    <source>
        <dbReference type="ARBA" id="ARBA00023136"/>
    </source>
</evidence>
<evidence type="ECO:0000259" key="11">
    <source>
        <dbReference type="Pfam" id="PF07715"/>
    </source>
</evidence>
<accession>A0AAU7BQJ8</accession>
<dbReference type="Gene3D" id="2.170.130.10">
    <property type="entry name" value="TonB-dependent receptor, plug domain"/>
    <property type="match status" value="1"/>
</dbReference>
<keyword evidence="2 8" id="KW-0813">Transport</keyword>
<gene>
    <name evidence="12" type="ORF">ABGB03_10930</name>
</gene>
<dbReference type="AlphaFoldDB" id="A0AAU7BQJ8"/>
<evidence type="ECO:0000256" key="2">
    <source>
        <dbReference type="ARBA" id="ARBA00022448"/>
    </source>
</evidence>
<dbReference type="EMBL" id="CP157199">
    <property type="protein sequence ID" value="XBG60368.1"/>
    <property type="molecule type" value="Genomic_DNA"/>
</dbReference>
<dbReference type="InterPro" id="IPR012910">
    <property type="entry name" value="Plug_dom"/>
</dbReference>
<evidence type="ECO:0000256" key="7">
    <source>
        <dbReference type="ARBA" id="ARBA00023237"/>
    </source>
</evidence>
<proteinExistence type="inferred from homology"/>
<evidence type="ECO:0000256" key="8">
    <source>
        <dbReference type="PROSITE-ProRule" id="PRU01360"/>
    </source>
</evidence>
<name>A0AAU7BQJ8_9FLAO</name>
<keyword evidence="4 8" id="KW-0812">Transmembrane</keyword>
<organism evidence="12">
    <name type="scientific">Pontimicrobium sp. SW4</name>
    <dbReference type="NCBI Taxonomy" id="3153519"/>
    <lineage>
        <taxon>Bacteria</taxon>
        <taxon>Pseudomonadati</taxon>
        <taxon>Bacteroidota</taxon>
        <taxon>Flavobacteriia</taxon>
        <taxon>Flavobacteriales</taxon>
        <taxon>Flavobacteriaceae</taxon>
        <taxon>Pontimicrobium</taxon>
    </lineage>
</organism>
<reference evidence="12" key="1">
    <citation type="submission" date="2024-05" db="EMBL/GenBank/DDBJ databases">
        <title>Pontimicrobium maritimus sp. nov., isolated form sea water.</title>
        <authorList>
            <person name="Muhammad N."/>
            <person name="Vuong T.Q."/>
            <person name="Han H.L."/>
            <person name="Kim S.-G."/>
        </authorList>
    </citation>
    <scope>NUCLEOTIDE SEQUENCE</scope>
    <source>
        <strain evidence="12">SW4</strain>
    </source>
</reference>